<proteinExistence type="predicted"/>
<protein>
    <submittedName>
        <fullName evidence="1">Sulfite exporter TauE/SafE family protein</fullName>
    </submittedName>
</protein>
<evidence type="ECO:0000313" key="2">
    <source>
        <dbReference type="Proteomes" id="UP000248329"/>
    </source>
</evidence>
<comment type="caution">
    <text evidence="1">The sequence shown here is derived from an EMBL/GenBank/DDBJ whole genome shotgun (WGS) entry which is preliminary data.</text>
</comment>
<gene>
    <name evidence="1" type="ORF">C4B59_06540</name>
</gene>
<organism evidence="1 2">
    <name type="scientific">Candidatus Methanogaster sp</name>
    <dbReference type="NCBI Taxonomy" id="3386292"/>
    <lineage>
        <taxon>Archaea</taxon>
        <taxon>Methanobacteriati</taxon>
        <taxon>Methanobacteriota</taxon>
        <taxon>Stenosarchaea group</taxon>
        <taxon>Methanomicrobia</taxon>
        <taxon>Methanosarcinales</taxon>
        <taxon>ANME-2 cluster</taxon>
        <taxon>Candidatus Methanogasteraceae</taxon>
        <taxon>Candidatus Methanogaster</taxon>
    </lineage>
</organism>
<evidence type="ECO:0000313" key="1">
    <source>
        <dbReference type="EMBL" id="PXF60999.1"/>
    </source>
</evidence>
<dbReference type="Proteomes" id="UP000248329">
    <property type="component" value="Unassembled WGS sequence"/>
</dbReference>
<name>A0AC61L3F9_9EURY</name>
<dbReference type="EMBL" id="PQXF01000009">
    <property type="protein sequence ID" value="PXF60999.1"/>
    <property type="molecule type" value="Genomic_DNA"/>
</dbReference>
<sequence length="273" mass="27954">MITAIIILAITGIAVGLASGLLGVGGCFIMVPVQFGVFQAMGVSPDIAILLAFGTNLLVVLPTVASSAVGHSKKGAVWWRAGIFLGIASAVGAVIGATIAAHLSVEVLTVSFGIAVLAGAIRMLTANPPAITEEPKDRPLLWMACGFPIGIVSGIVGIGGGVLTIPVMVLLLKFRMHLAVGTSNAMMMATSIGGVIGYVVNGLGVEGLPAYSIGYVNLVSWLALAMTSVPMAQVGVMAAHRLPAKELKYVFIAVMVYMGLKMIGVFGWLGLPI</sequence>
<reference evidence="1" key="1">
    <citation type="submission" date="2018-01" db="EMBL/GenBank/DDBJ databases">
        <authorList>
            <person name="Krukenberg V."/>
        </authorList>
    </citation>
    <scope>NUCLEOTIDE SEQUENCE</scope>
    <source>
        <strain evidence="1">E20ANME2</strain>
    </source>
</reference>
<accession>A0AC61L3F9</accession>